<dbReference type="SUPFAM" id="SSF52788">
    <property type="entry name" value="Phosphotyrosine protein phosphatases I"/>
    <property type="match status" value="1"/>
</dbReference>
<accession>A0A238WPK1</accession>
<dbReference type="PANTHER" id="PTHR43428">
    <property type="entry name" value="ARSENATE REDUCTASE"/>
    <property type="match status" value="1"/>
</dbReference>
<dbReference type="GO" id="GO:0046685">
    <property type="term" value="P:response to arsenic-containing substance"/>
    <property type="evidence" value="ECO:0007669"/>
    <property type="project" value="UniProtKB-KW"/>
</dbReference>
<dbReference type="InterPro" id="IPR023485">
    <property type="entry name" value="Ptyr_pPase"/>
</dbReference>
<dbReference type="Gene3D" id="3.40.50.2300">
    <property type="match status" value="1"/>
</dbReference>
<dbReference type="Pfam" id="PF01451">
    <property type="entry name" value="LMWPc"/>
    <property type="match status" value="1"/>
</dbReference>
<dbReference type="AlphaFoldDB" id="A0A238WPK1"/>
<organism evidence="3 4">
    <name type="scientific">Dokdonia pacifica</name>
    <dbReference type="NCBI Taxonomy" id="1627892"/>
    <lineage>
        <taxon>Bacteria</taxon>
        <taxon>Pseudomonadati</taxon>
        <taxon>Bacteroidota</taxon>
        <taxon>Flavobacteriia</taxon>
        <taxon>Flavobacteriales</taxon>
        <taxon>Flavobacteriaceae</taxon>
        <taxon>Dokdonia</taxon>
    </lineage>
</organism>
<name>A0A238WPK1_9FLAO</name>
<dbReference type="Proteomes" id="UP000198379">
    <property type="component" value="Unassembled WGS sequence"/>
</dbReference>
<keyword evidence="4" id="KW-1185">Reference proteome</keyword>
<evidence type="ECO:0000259" key="2">
    <source>
        <dbReference type="SMART" id="SM00226"/>
    </source>
</evidence>
<dbReference type="EMBL" id="FZNY01000001">
    <property type="protein sequence ID" value="SNR47609.1"/>
    <property type="molecule type" value="Genomic_DNA"/>
</dbReference>
<feature type="domain" description="Phosphotyrosine protein phosphatase I" evidence="2">
    <location>
        <begin position="3"/>
        <end position="137"/>
    </location>
</feature>
<evidence type="ECO:0000313" key="3">
    <source>
        <dbReference type="EMBL" id="SNR47609.1"/>
    </source>
</evidence>
<evidence type="ECO:0000256" key="1">
    <source>
        <dbReference type="ARBA" id="ARBA00022849"/>
    </source>
</evidence>
<dbReference type="SMART" id="SM00226">
    <property type="entry name" value="LMWPc"/>
    <property type="match status" value="1"/>
</dbReference>
<keyword evidence="1" id="KW-0059">Arsenical resistance</keyword>
<sequence>MKKNILVLCTGNSCRSQMAHGYLNLLAGDKATIYSAGIETHGINPGAAATMAKDGIDITGHTSNHVDEYEGVDWDFIITVCDHAYENCPFIAAPNATRLHHNFYDPSKFVGSTEDTEAAFAKARNEIKAYCQDFISNHL</sequence>
<gene>
    <name evidence="3" type="ORF">SAMN06265376_1011223</name>
</gene>
<dbReference type="InterPro" id="IPR036196">
    <property type="entry name" value="Ptyr_pPase_sf"/>
</dbReference>
<evidence type="ECO:0000313" key="4">
    <source>
        <dbReference type="Proteomes" id="UP000198379"/>
    </source>
</evidence>
<dbReference type="RefSeq" id="WP_089370510.1">
    <property type="nucleotide sequence ID" value="NZ_BMEP01000003.1"/>
</dbReference>
<dbReference type="PANTHER" id="PTHR43428:SF1">
    <property type="entry name" value="ARSENATE REDUCTASE"/>
    <property type="match status" value="1"/>
</dbReference>
<proteinExistence type="predicted"/>
<dbReference type="CDD" id="cd16345">
    <property type="entry name" value="LMWP_ArsC"/>
    <property type="match status" value="1"/>
</dbReference>
<reference evidence="3 4" key="1">
    <citation type="submission" date="2017-06" db="EMBL/GenBank/DDBJ databases">
        <authorList>
            <person name="Kim H.J."/>
            <person name="Triplett B.A."/>
        </authorList>
    </citation>
    <scope>NUCLEOTIDE SEQUENCE [LARGE SCALE GENOMIC DNA]</scope>
    <source>
        <strain evidence="3 4">DSM 25597</strain>
    </source>
</reference>
<dbReference type="OrthoDB" id="9799096at2"/>
<protein>
    <submittedName>
        <fullName evidence="3">Protein tyrosine phosphatase</fullName>
    </submittedName>
</protein>